<evidence type="ECO:0000256" key="3">
    <source>
        <dbReference type="ARBA" id="ARBA00022833"/>
    </source>
</evidence>
<dbReference type="Pfam" id="PF01428">
    <property type="entry name" value="zf-AN1"/>
    <property type="match status" value="1"/>
</dbReference>
<feature type="domain" description="AN1-type" evidence="6">
    <location>
        <begin position="140"/>
        <end position="186"/>
    </location>
</feature>
<evidence type="ECO:0000313" key="7">
    <source>
        <dbReference type="EMBL" id="CAG9133534.1"/>
    </source>
</evidence>
<dbReference type="SMART" id="SM00154">
    <property type="entry name" value="ZnF_AN1"/>
    <property type="match status" value="1"/>
</dbReference>
<sequence length="205" mass="22654">MENDPNKKESKGKRILKKALRRNSKSSSNNSQNDRRTEERRGSPAEAPGPGQPAPAAPALLDIQEENNLTQDEEPTTSRILKTKFKVPTKSNETSRSQASTSKKNLKRKVEEEELAGASGGSAGTGSDNDADDKEPGKDKKKKNRCAVCRKKVGLTGFECRCGGLFCAVHRYSDKHDCSFDYRELGAQEIRRNNPVVVSQKIHKI</sequence>
<dbReference type="OrthoDB" id="428577at2759"/>
<dbReference type="InterPro" id="IPR035896">
    <property type="entry name" value="AN1-like_Znf"/>
</dbReference>
<dbReference type="Gene3D" id="4.10.1110.10">
    <property type="entry name" value="AN1-like Zinc finger"/>
    <property type="match status" value="1"/>
</dbReference>
<evidence type="ECO:0000259" key="6">
    <source>
        <dbReference type="PROSITE" id="PS51039"/>
    </source>
</evidence>
<name>A0A8S4G0T5_PLUXY</name>
<organism evidence="7 8">
    <name type="scientific">Plutella xylostella</name>
    <name type="common">Diamondback moth</name>
    <name type="synonym">Plutella maculipennis</name>
    <dbReference type="NCBI Taxonomy" id="51655"/>
    <lineage>
        <taxon>Eukaryota</taxon>
        <taxon>Metazoa</taxon>
        <taxon>Ecdysozoa</taxon>
        <taxon>Arthropoda</taxon>
        <taxon>Hexapoda</taxon>
        <taxon>Insecta</taxon>
        <taxon>Pterygota</taxon>
        <taxon>Neoptera</taxon>
        <taxon>Endopterygota</taxon>
        <taxon>Lepidoptera</taxon>
        <taxon>Glossata</taxon>
        <taxon>Ditrysia</taxon>
        <taxon>Yponomeutoidea</taxon>
        <taxon>Plutellidae</taxon>
        <taxon>Plutella</taxon>
    </lineage>
</organism>
<dbReference type="PANTHER" id="PTHR10634:SF149">
    <property type="entry name" value="AN1-TYPE DOMAIN-CONTAINING PROTEIN-RELATED"/>
    <property type="match status" value="1"/>
</dbReference>
<dbReference type="AlphaFoldDB" id="A0A8S4G0T5"/>
<protein>
    <submittedName>
        <fullName evidence="7">(diamondback moth) hypothetical protein</fullName>
    </submittedName>
</protein>
<feature type="compositionally biased region" description="Basic residues" evidence="5">
    <location>
        <begin position="10"/>
        <end position="24"/>
    </location>
</feature>
<evidence type="ECO:0000256" key="2">
    <source>
        <dbReference type="ARBA" id="ARBA00022771"/>
    </source>
</evidence>
<feature type="compositionally biased region" description="Basic and acidic residues" evidence="5">
    <location>
        <begin position="33"/>
        <end position="43"/>
    </location>
</feature>
<evidence type="ECO:0000313" key="8">
    <source>
        <dbReference type="Proteomes" id="UP000653454"/>
    </source>
</evidence>
<dbReference type="SUPFAM" id="SSF118310">
    <property type="entry name" value="AN1-like Zinc finger"/>
    <property type="match status" value="1"/>
</dbReference>
<dbReference type="InterPro" id="IPR000058">
    <property type="entry name" value="Znf_AN1"/>
</dbReference>
<feature type="region of interest" description="Disordered" evidence="5">
    <location>
        <begin position="1"/>
        <end position="143"/>
    </location>
</feature>
<dbReference type="EMBL" id="CAJHNJ030000063">
    <property type="protein sequence ID" value="CAG9133534.1"/>
    <property type="molecule type" value="Genomic_DNA"/>
</dbReference>
<evidence type="ECO:0000256" key="5">
    <source>
        <dbReference type="SAM" id="MobiDB-lite"/>
    </source>
</evidence>
<keyword evidence="2 4" id="KW-0863">Zinc-finger</keyword>
<keyword evidence="8" id="KW-1185">Reference proteome</keyword>
<gene>
    <name evidence="7" type="ORF">PLXY2_LOCUS11787</name>
</gene>
<evidence type="ECO:0000256" key="1">
    <source>
        <dbReference type="ARBA" id="ARBA00022723"/>
    </source>
</evidence>
<dbReference type="InterPro" id="IPR050652">
    <property type="entry name" value="AN1_A20_ZnFinger"/>
</dbReference>
<keyword evidence="1" id="KW-0479">Metal-binding</keyword>
<keyword evidence="3" id="KW-0862">Zinc</keyword>
<dbReference type="FunFam" id="4.10.1110.10:FF:000001">
    <property type="entry name" value="Zinc finger AN1-type containing 6"/>
    <property type="match status" value="1"/>
</dbReference>
<dbReference type="PANTHER" id="PTHR10634">
    <property type="entry name" value="AN1-TYPE ZINC FINGER PROTEIN"/>
    <property type="match status" value="1"/>
</dbReference>
<accession>A0A8S4G0T5</accession>
<dbReference type="PROSITE" id="PS51039">
    <property type="entry name" value="ZF_AN1"/>
    <property type="match status" value="1"/>
</dbReference>
<dbReference type="Proteomes" id="UP000653454">
    <property type="component" value="Unassembled WGS sequence"/>
</dbReference>
<feature type="compositionally biased region" description="Polar residues" evidence="5">
    <location>
        <begin position="89"/>
        <end position="103"/>
    </location>
</feature>
<comment type="caution">
    <text evidence="7">The sequence shown here is derived from an EMBL/GenBank/DDBJ whole genome shotgun (WGS) entry which is preliminary data.</text>
</comment>
<reference evidence="7" key="1">
    <citation type="submission" date="2020-11" db="EMBL/GenBank/DDBJ databases">
        <authorList>
            <person name="Whiteford S."/>
        </authorList>
    </citation>
    <scope>NUCLEOTIDE SEQUENCE</scope>
</reference>
<proteinExistence type="predicted"/>
<evidence type="ECO:0000256" key="4">
    <source>
        <dbReference type="PROSITE-ProRule" id="PRU00449"/>
    </source>
</evidence>
<dbReference type="GO" id="GO:0008270">
    <property type="term" value="F:zinc ion binding"/>
    <property type="evidence" value="ECO:0007669"/>
    <property type="project" value="UniProtKB-KW"/>
</dbReference>